<dbReference type="EMBL" id="JALJOV010000563">
    <property type="protein sequence ID" value="KAK9862740.1"/>
    <property type="molecule type" value="Genomic_DNA"/>
</dbReference>
<sequence length="425" mass="47699">MQNNMRMQALSLEQQELQNKWAEGSTAPTNAATHNSLGLHVNSHFDGGNIEVVDISDHNNIQVRIHDDPYCETDKRAHFQWFHFRVSGASQCRNLRLHIINAGASSFPDAWNGYQTCASYNLKDWFRVSTGYDKASGVLTFEHTVKPGMDAIYFAYFSPYTLARHQQLIADMQCNPRVSLQVLGQTLDGHDLDLLRLGQGESGEGKPKIWVIARQHPGESMAEWWIEGFLRRLTDRDDAIARRLLREAEFFVVPNMNPDGSWRGHLRTNASGANLNRCWANASMQASPEVYLVQQRMREEGVALMLDVHGDEELPYNFISGNEGIPSWTQRLASLQAQFCNALIRCSPEFQTKYGYPIEEPGTANMGICSSAVGEEFGCLAMTLEMPFKDTVDTPDPVKGWSPERSLRFGAASLGAILDVLPNLQ</sequence>
<comment type="cofactor">
    <cofactor evidence="1">
        <name>Zn(2+)</name>
        <dbReference type="ChEBI" id="CHEBI:29105"/>
    </cofactor>
</comment>
<evidence type="ECO:0000256" key="2">
    <source>
        <dbReference type="ARBA" id="ARBA00005988"/>
    </source>
</evidence>
<comment type="similarity">
    <text evidence="2 3">Belongs to the peptidase M14 family.</text>
</comment>
<feature type="active site" description="Proton donor/acceptor" evidence="3">
    <location>
        <position position="385"/>
    </location>
</feature>
<dbReference type="Pfam" id="PF00246">
    <property type="entry name" value="Peptidase_M14"/>
    <property type="match status" value="1"/>
</dbReference>
<dbReference type="Pfam" id="PF18027">
    <property type="entry name" value="Pepdidase_M14_N"/>
    <property type="match status" value="1"/>
</dbReference>
<dbReference type="GO" id="GO:0006508">
    <property type="term" value="P:proteolysis"/>
    <property type="evidence" value="ECO:0007669"/>
    <property type="project" value="InterPro"/>
</dbReference>
<dbReference type="PANTHER" id="PTHR12756">
    <property type="entry name" value="CYTOSOLIC CARBOXYPEPTIDASE"/>
    <property type="match status" value="1"/>
</dbReference>
<name>A0AAW1T0B5_9CHLO</name>
<dbReference type="Gene3D" id="3.40.630.10">
    <property type="entry name" value="Zn peptidases"/>
    <property type="match status" value="1"/>
</dbReference>
<dbReference type="InterPro" id="IPR050821">
    <property type="entry name" value="Cytosolic_carboxypeptidase"/>
</dbReference>
<evidence type="ECO:0000256" key="1">
    <source>
        <dbReference type="ARBA" id="ARBA00001947"/>
    </source>
</evidence>
<dbReference type="Gene3D" id="2.60.40.3120">
    <property type="match status" value="1"/>
</dbReference>
<evidence type="ECO:0000259" key="4">
    <source>
        <dbReference type="PROSITE" id="PS52035"/>
    </source>
</evidence>
<evidence type="ECO:0000256" key="3">
    <source>
        <dbReference type="PROSITE-ProRule" id="PRU01379"/>
    </source>
</evidence>
<dbReference type="PANTHER" id="PTHR12756:SF11">
    <property type="entry name" value="CYTOSOLIC CARBOXYPEPTIDASE 1"/>
    <property type="match status" value="1"/>
</dbReference>
<gene>
    <name evidence="5" type="ORF">WJX84_007495</name>
</gene>
<organism evidence="5 6">
    <name type="scientific">Apatococcus fuscideae</name>
    <dbReference type="NCBI Taxonomy" id="2026836"/>
    <lineage>
        <taxon>Eukaryota</taxon>
        <taxon>Viridiplantae</taxon>
        <taxon>Chlorophyta</taxon>
        <taxon>core chlorophytes</taxon>
        <taxon>Trebouxiophyceae</taxon>
        <taxon>Chlorellales</taxon>
        <taxon>Chlorellaceae</taxon>
        <taxon>Apatococcus</taxon>
    </lineage>
</organism>
<dbReference type="InterPro" id="IPR040626">
    <property type="entry name" value="Pepdidase_M14_N"/>
</dbReference>
<dbReference type="GO" id="GO:0008270">
    <property type="term" value="F:zinc ion binding"/>
    <property type="evidence" value="ECO:0007669"/>
    <property type="project" value="InterPro"/>
</dbReference>
<accession>A0AAW1T0B5</accession>
<dbReference type="InterPro" id="IPR000834">
    <property type="entry name" value="Peptidase_M14"/>
</dbReference>
<dbReference type="Proteomes" id="UP001485043">
    <property type="component" value="Unassembled WGS sequence"/>
</dbReference>
<feature type="domain" description="Peptidase M14" evidence="4">
    <location>
        <begin position="158"/>
        <end position="421"/>
    </location>
</feature>
<evidence type="ECO:0000313" key="6">
    <source>
        <dbReference type="Proteomes" id="UP001485043"/>
    </source>
</evidence>
<protein>
    <recommendedName>
        <fullName evidence="4">Peptidase M14 domain-containing protein</fullName>
    </recommendedName>
</protein>
<reference evidence="5 6" key="1">
    <citation type="journal article" date="2024" name="Nat. Commun.">
        <title>Phylogenomics reveals the evolutionary origins of lichenization in chlorophyte algae.</title>
        <authorList>
            <person name="Puginier C."/>
            <person name="Libourel C."/>
            <person name="Otte J."/>
            <person name="Skaloud P."/>
            <person name="Haon M."/>
            <person name="Grisel S."/>
            <person name="Petersen M."/>
            <person name="Berrin J.G."/>
            <person name="Delaux P.M."/>
            <person name="Dal Grande F."/>
            <person name="Keller J."/>
        </authorList>
    </citation>
    <scope>NUCLEOTIDE SEQUENCE [LARGE SCALE GENOMIC DNA]</scope>
    <source>
        <strain evidence="5 6">SAG 2523</strain>
    </source>
</reference>
<dbReference type="CDD" id="cd06234">
    <property type="entry name" value="M14_PaCCP-like"/>
    <property type="match status" value="1"/>
</dbReference>
<comment type="caution">
    <text evidence="5">The sequence shown here is derived from an EMBL/GenBank/DDBJ whole genome shotgun (WGS) entry which is preliminary data.</text>
</comment>
<dbReference type="GO" id="GO:0004181">
    <property type="term" value="F:metallocarboxypeptidase activity"/>
    <property type="evidence" value="ECO:0007669"/>
    <property type="project" value="InterPro"/>
</dbReference>
<proteinExistence type="inferred from homology"/>
<evidence type="ECO:0000313" key="5">
    <source>
        <dbReference type="EMBL" id="KAK9862740.1"/>
    </source>
</evidence>
<dbReference type="AlphaFoldDB" id="A0AAW1T0B5"/>
<dbReference type="SUPFAM" id="SSF53187">
    <property type="entry name" value="Zn-dependent exopeptidases"/>
    <property type="match status" value="1"/>
</dbReference>
<dbReference type="PROSITE" id="PS52035">
    <property type="entry name" value="PEPTIDASE_M14"/>
    <property type="match status" value="1"/>
</dbReference>
<keyword evidence="6" id="KW-1185">Reference proteome</keyword>